<proteinExistence type="predicted"/>
<dbReference type="EMBL" id="FQYP01000008">
    <property type="protein sequence ID" value="SHJ40867.1"/>
    <property type="molecule type" value="Genomic_DNA"/>
</dbReference>
<accession>A0A1M6J2J2</accession>
<sequence length="182" mass="20750">MKKILIHICFSMIMYLGNAQVVINLNVKGNLEDRLSQSAYDQINTSNTTLAGQELLNKGNIELLTPIFNEQLKELTSFNSRFEFQKTAIRTFISSPVFSSAGGFNSYGYIQEKYPIINPLSPSSVVRNTVTRARFRKKLNKERDKMMKYLDKNNPIPEGERVFLVLSTLESVINLTLENGKF</sequence>
<dbReference type="STRING" id="570521.SAMN04488508_108206"/>
<dbReference type="AlphaFoldDB" id="A0A1M6J2J2"/>
<protein>
    <submittedName>
        <fullName evidence="1">Uncharacterized protein</fullName>
    </submittedName>
</protein>
<reference evidence="2" key="1">
    <citation type="submission" date="2016-11" db="EMBL/GenBank/DDBJ databases">
        <authorList>
            <person name="Varghese N."/>
            <person name="Submissions S."/>
        </authorList>
    </citation>
    <scope>NUCLEOTIDE SEQUENCE [LARGE SCALE GENOMIC DNA]</scope>
    <source>
        <strain evidence="2">DSM 22623</strain>
    </source>
</reference>
<keyword evidence="2" id="KW-1185">Reference proteome</keyword>
<dbReference type="Proteomes" id="UP000184432">
    <property type="component" value="Unassembled WGS sequence"/>
</dbReference>
<dbReference type="OrthoDB" id="1253896at2"/>
<name>A0A1M6J2J2_9FLAO</name>
<dbReference type="RefSeq" id="WP_139242046.1">
    <property type="nucleotide sequence ID" value="NZ_FQYP01000008.1"/>
</dbReference>
<evidence type="ECO:0000313" key="2">
    <source>
        <dbReference type="Proteomes" id="UP000184432"/>
    </source>
</evidence>
<organism evidence="1 2">
    <name type="scientific">Aquimarina spongiae</name>
    <dbReference type="NCBI Taxonomy" id="570521"/>
    <lineage>
        <taxon>Bacteria</taxon>
        <taxon>Pseudomonadati</taxon>
        <taxon>Bacteroidota</taxon>
        <taxon>Flavobacteriia</taxon>
        <taxon>Flavobacteriales</taxon>
        <taxon>Flavobacteriaceae</taxon>
        <taxon>Aquimarina</taxon>
    </lineage>
</organism>
<evidence type="ECO:0000313" key="1">
    <source>
        <dbReference type="EMBL" id="SHJ40867.1"/>
    </source>
</evidence>
<gene>
    <name evidence="1" type="ORF">SAMN04488508_108206</name>
</gene>